<keyword evidence="1 3" id="KW-0597">Phosphoprotein</keyword>
<dbReference type="Pfam" id="PF00072">
    <property type="entry name" value="Response_reg"/>
    <property type="match status" value="1"/>
</dbReference>
<keyword evidence="2" id="KW-0902">Two-component regulatory system</keyword>
<dbReference type="Proteomes" id="UP000428260">
    <property type="component" value="Chromosome"/>
</dbReference>
<dbReference type="Gene3D" id="3.40.50.2300">
    <property type="match status" value="1"/>
</dbReference>
<dbReference type="CDD" id="cd17546">
    <property type="entry name" value="REC_hyHK_CKI1_RcsC-like"/>
    <property type="match status" value="1"/>
</dbReference>
<dbReference type="KEGG" id="mcos:GM418_21210"/>
<dbReference type="InterPro" id="IPR011006">
    <property type="entry name" value="CheY-like_superfamily"/>
</dbReference>
<feature type="domain" description="Response regulatory" evidence="4">
    <location>
        <begin position="2"/>
        <end position="117"/>
    </location>
</feature>
<evidence type="ECO:0000256" key="2">
    <source>
        <dbReference type="ARBA" id="ARBA00023012"/>
    </source>
</evidence>
<dbReference type="AlphaFoldDB" id="A0A6I6K3D1"/>
<proteinExistence type="predicted"/>
<evidence type="ECO:0000259" key="4">
    <source>
        <dbReference type="PROSITE" id="PS50110"/>
    </source>
</evidence>
<dbReference type="PANTHER" id="PTHR45339">
    <property type="entry name" value="HYBRID SIGNAL TRANSDUCTION HISTIDINE KINASE J"/>
    <property type="match status" value="1"/>
</dbReference>
<evidence type="ECO:0000256" key="3">
    <source>
        <dbReference type="PROSITE-ProRule" id="PRU00169"/>
    </source>
</evidence>
<feature type="modified residue" description="4-aspartylphosphate" evidence="3">
    <location>
        <position position="52"/>
    </location>
</feature>
<reference evidence="5 6" key="1">
    <citation type="submission" date="2019-11" db="EMBL/GenBank/DDBJ databases">
        <authorList>
            <person name="Zheng R.K."/>
            <person name="Sun C.M."/>
        </authorList>
    </citation>
    <scope>NUCLEOTIDE SEQUENCE [LARGE SCALE GENOMIC DNA]</scope>
    <source>
        <strain evidence="5 6">WC007</strain>
    </source>
</reference>
<keyword evidence="6" id="KW-1185">Reference proteome</keyword>
<dbReference type="PANTHER" id="PTHR45339:SF1">
    <property type="entry name" value="HYBRID SIGNAL TRANSDUCTION HISTIDINE KINASE J"/>
    <property type="match status" value="1"/>
</dbReference>
<evidence type="ECO:0000313" key="6">
    <source>
        <dbReference type="Proteomes" id="UP000428260"/>
    </source>
</evidence>
<dbReference type="InterPro" id="IPR001789">
    <property type="entry name" value="Sig_transdc_resp-reg_receiver"/>
</dbReference>
<dbReference type="PROSITE" id="PS50110">
    <property type="entry name" value="RESPONSE_REGULATORY"/>
    <property type="match status" value="1"/>
</dbReference>
<protein>
    <submittedName>
        <fullName evidence="5">Response regulator</fullName>
    </submittedName>
</protein>
<evidence type="ECO:0000313" key="5">
    <source>
        <dbReference type="EMBL" id="QGY46093.1"/>
    </source>
</evidence>
<name>A0A6I6K3D1_9BACT</name>
<gene>
    <name evidence="5" type="ORF">GM418_21210</name>
</gene>
<organism evidence="5 6">
    <name type="scientific">Maribellus comscasis</name>
    <dbReference type="NCBI Taxonomy" id="2681766"/>
    <lineage>
        <taxon>Bacteria</taxon>
        <taxon>Pseudomonadati</taxon>
        <taxon>Bacteroidota</taxon>
        <taxon>Bacteroidia</taxon>
        <taxon>Marinilabiliales</taxon>
        <taxon>Prolixibacteraceae</taxon>
        <taxon>Maribellus</taxon>
    </lineage>
</organism>
<dbReference type="SMART" id="SM00448">
    <property type="entry name" value="REC"/>
    <property type="match status" value="1"/>
</dbReference>
<dbReference type="SUPFAM" id="SSF52172">
    <property type="entry name" value="CheY-like"/>
    <property type="match status" value="1"/>
</dbReference>
<dbReference type="GO" id="GO:0000160">
    <property type="term" value="P:phosphorelay signal transduction system"/>
    <property type="evidence" value="ECO:0007669"/>
    <property type="project" value="UniProtKB-KW"/>
</dbReference>
<dbReference type="EMBL" id="CP046401">
    <property type="protein sequence ID" value="QGY46093.1"/>
    <property type="molecule type" value="Genomic_DNA"/>
</dbReference>
<accession>A0A6I6K3D1</accession>
<evidence type="ECO:0000256" key="1">
    <source>
        <dbReference type="ARBA" id="ARBA00022553"/>
    </source>
</evidence>
<sequence>MKILIAEDDEFSEILIRELLNNFAREMITVKSGSEAVDFCRNNPDTNLVLMDIRMPRMNGYEATKQIRLFNSKVIIVAQTAMTYNEEWEKAVDAGCNDLISKPFTKAVFEKLLEKHFKLVQI</sequence>